<protein>
    <submittedName>
        <fullName evidence="1">Uncharacterized protein</fullName>
    </submittedName>
</protein>
<proteinExistence type="predicted"/>
<reference evidence="1" key="2">
    <citation type="submission" date="2013-05" db="EMBL/GenBank/DDBJ databases">
        <authorList>
            <person name="Carter J.-M."/>
            <person name="Baker S.C."/>
            <person name="Pink R."/>
            <person name="Carter D.R.F."/>
            <person name="Collins A."/>
            <person name="Tomlin J."/>
            <person name="Gibbs M."/>
            <person name="Breuker C.J."/>
        </authorList>
    </citation>
    <scope>NUCLEOTIDE SEQUENCE</scope>
    <source>
        <tissue evidence="1">Ovary</tissue>
    </source>
</reference>
<organism evidence="1">
    <name type="scientific">Pararge aegeria</name>
    <name type="common">speckled wood butterfly</name>
    <dbReference type="NCBI Taxonomy" id="116150"/>
    <lineage>
        <taxon>Eukaryota</taxon>
        <taxon>Metazoa</taxon>
        <taxon>Ecdysozoa</taxon>
        <taxon>Arthropoda</taxon>
        <taxon>Hexapoda</taxon>
        <taxon>Insecta</taxon>
        <taxon>Pterygota</taxon>
        <taxon>Neoptera</taxon>
        <taxon>Endopterygota</taxon>
        <taxon>Lepidoptera</taxon>
        <taxon>Glossata</taxon>
        <taxon>Ditrysia</taxon>
        <taxon>Papilionoidea</taxon>
        <taxon>Nymphalidae</taxon>
        <taxon>Satyrinae</taxon>
        <taxon>Satyrini</taxon>
        <taxon>Parargina</taxon>
        <taxon>Pararge</taxon>
    </lineage>
</organism>
<name>S4NLD6_9NEOP</name>
<reference evidence="1" key="1">
    <citation type="journal article" date="2013" name="BMC Genomics">
        <title>Unscrambling butterfly oogenesis.</title>
        <authorList>
            <person name="Carter J.M."/>
            <person name="Baker S.C."/>
            <person name="Pink R."/>
            <person name="Carter D.R."/>
            <person name="Collins A."/>
            <person name="Tomlin J."/>
            <person name="Gibbs M."/>
            <person name="Breuker C.J."/>
        </authorList>
    </citation>
    <scope>NUCLEOTIDE SEQUENCE</scope>
    <source>
        <tissue evidence="1">Ovary</tissue>
    </source>
</reference>
<accession>S4NLD6</accession>
<evidence type="ECO:0000313" key="1">
    <source>
        <dbReference type="EMBL" id="JAA79546.1"/>
    </source>
</evidence>
<dbReference type="EMBL" id="GAIX01013014">
    <property type="protein sequence ID" value="JAA79546.1"/>
    <property type="molecule type" value="Transcribed_RNA"/>
</dbReference>
<sequence length="127" mass="14765">MEFRKVTPASIQCAIRFLLFGEDGYITTKFNLLSDDFEWYSLFINCGRIHANCTSIQPIKKRYYFKIIALHCHSDNLITAMLHLSIFEANFLQIVCLLIFKADLSKDITHAFGYYFSQIPFDSLFDG</sequence>
<dbReference type="AlphaFoldDB" id="S4NLD6"/>